<gene>
    <name evidence="7" type="ORF">SAMN02745883_00925</name>
</gene>
<organism evidence="7 8">
    <name type="scientific">Caminicella sporogenes DSM 14501</name>
    <dbReference type="NCBI Taxonomy" id="1121266"/>
    <lineage>
        <taxon>Bacteria</taxon>
        <taxon>Bacillati</taxon>
        <taxon>Bacillota</taxon>
        <taxon>Clostridia</taxon>
        <taxon>Peptostreptococcales</taxon>
        <taxon>Caminicellaceae</taxon>
        <taxon>Caminicella</taxon>
    </lineage>
</organism>
<evidence type="ECO:0000256" key="1">
    <source>
        <dbReference type="ARBA" id="ARBA00004651"/>
    </source>
</evidence>
<keyword evidence="4 6" id="KW-1133">Transmembrane helix</keyword>
<dbReference type="NCBIfam" id="NF007014">
    <property type="entry name" value="PRK09478.1"/>
    <property type="match status" value="1"/>
</dbReference>
<evidence type="ECO:0000256" key="2">
    <source>
        <dbReference type="ARBA" id="ARBA00022475"/>
    </source>
</evidence>
<protein>
    <submittedName>
        <fullName evidence="7">Monosaccharide ABC transporter membrane protein, CUT2 family</fullName>
    </submittedName>
</protein>
<keyword evidence="5 6" id="KW-0472">Membrane</keyword>
<dbReference type="PANTHER" id="PTHR32196:SF18">
    <property type="entry name" value="GALACTOSE_METHYL GALACTOSIDE IMPORT PERMEASE PROTEIN MGLC"/>
    <property type="match status" value="1"/>
</dbReference>
<evidence type="ECO:0000313" key="7">
    <source>
        <dbReference type="EMBL" id="SHJ96354.1"/>
    </source>
</evidence>
<dbReference type="EMBL" id="FRAJ01000006">
    <property type="protein sequence ID" value="SHJ96354.1"/>
    <property type="molecule type" value="Genomic_DNA"/>
</dbReference>
<feature type="transmembrane region" description="Helical" evidence="6">
    <location>
        <begin position="321"/>
        <end position="337"/>
    </location>
</feature>
<dbReference type="AlphaFoldDB" id="A0A1M6NL93"/>
<dbReference type="InterPro" id="IPR001851">
    <property type="entry name" value="ABC_transp_permease"/>
</dbReference>
<feature type="transmembrane region" description="Helical" evidence="6">
    <location>
        <begin position="21"/>
        <end position="41"/>
    </location>
</feature>
<dbReference type="Proteomes" id="UP000184082">
    <property type="component" value="Unassembled WGS sequence"/>
</dbReference>
<name>A0A1M6NL93_9FIRM</name>
<accession>A0A1M6NL93</accession>
<keyword evidence="8" id="KW-1185">Reference proteome</keyword>
<feature type="transmembrane region" description="Helical" evidence="6">
    <location>
        <begin position="278"/>
        <end position="309"/>
    </location>
</feature>
<evidence type="ECO:0000256" key="6">
    <source>
        <dbReference type="SAM" id="Phobius"/>
    </source>
</evidence>
<dbReference type="PANTHER" id="PTHR32196">
    <property type="entry name" value="ABC TRANSPORTER PERMEASE PROTEIN YPHD-RELATED-RELATED"/>
    <property type="match status" value="1"/>
</dbReference>
<dbReference type="CDD" id="cd06579">
    <property type="entry name" value="TM_PBP1_transp_AraH_like"/>
    <property type="match status" value="1"/>
</dbReference>
<dbReference type="GO" id="GO:0022857">
    <property type="term" value="F:transmembrane transporter activity"/>
    <property type="evidence" value="ECO:0007669"/>
    <property type="project" value="InterPro"/>
</dbReference>
<evidence type="ECO:0000256" key="3">
    <source>
        <dbReference type="ARBA" id="ARBA00022692"/>
    </source>
</evidence>
<keyword evidence="2" id="KW-1003">Cell membrane</keyword>
<keyword evidence="3 6" id="KW-0812">Transmembrane</keyword>
<dbReference type="GO" id="GO:0005886">
    <property type="term" value="C:plasma membrane"/>
    <property type="evidence" value="ECO:0007669"/>
    <property type="project" value="UniProtKB-SubCell"/>
</dbReference>
<evidence type="ECO:0000313" key="8">
    <source>
        <dbReference type="Proteomes" id="UP000184082"/>
    </source>
</evidence>
<feature type="transmembrane region" description="Helical" evidence="6">
    <location>
        <begin position="53"/>
        <end position="72"/>
    </location>
</feature>
<dbReference type="RefSeq" id="WP_242945039.1">
    <property type="nucleotide sequence ID" value="NZ_FRAJ01000006.1"/>
</dbReference>
<evidence type="ECO:0000256" key="4">
    <source>
        <dbReference type="ARBA" id="ARBA00022989"/>
    </source>
</evidence>
<sequence length="346" mass="37264">MFNAISKKIKSLSKKDILTWMMDNAIFFVLLGLLIVIISVSPDFISVRNFKNILAQASTRVIFALGVGGIIVAKGTDLSLGRQVGFAAVISASLLQAPDYAYKMYPNLPQLPLILPILLVMFVTGLFSFINGFIVAKLKVDPFIATLGMMIIVYGVNSIYFDRPPYGAQPIGGLDPKFAKFAQGYLNFGGLKIPYLIIYATIVTIIIWILWNKTKFGKNIFAIGGNQEAAVVSGVDVVKYLLMVYTLAGLLYGFGGCLEAARIGSATNNTGNMYELDAIAACIVGGLSFSGGVGSVGGIVTGVLIFQVIAYGLSFIGINPYMQFIIKGLIIISAVAIDSRKYIKKK</sequence>
<dbReference type="STRING" id="1121266.SAMN02745883_00925"/>
<evidence type="ECO:0000256" key="5">
    <source>
        <dbReference type="ARBA" id="ARBA00023136"/>
    </source>
</evidence>
<proteinExistence type="predicted"/>
<reference evidence="7 8" key="1">
    <citation type="submission" date="2016-11" db="EMBL/GenBank/DDBJ databases">
        <authorList>
            <person name="Jaros S."/>
            <person name="Januszkiewicz K."/>
            <person name="Wedrychowicz H."/>
        </authorList>
    </citation>
    <scope>NUCLEOTIDE SEQUENCE [LARGE SCALE GENOMIC DNA]</scope>
    <source>
        <strain evidence="7 8">DSM 14501</strain>
    </source>
</reference>
<feature type="transmembrane region" description="Helical" evidence="6">
    <location>
        <begin position="143"/>
        <end position="161"/>
    </location>
</feature>
<feature type="transmembrane region" description="Helical" evidence="6">
    <location>
        <begin position="193"/>
        <end position="211"/>
    </location>
</feature>
<dbReference type="Pfam" id="PF02653">
    <property type="entry name" value="BPD_transp_2"/>
    <property type="match status" value="1"/>
</dbReference>
<feature type="transmembrane region" description="Helical" evidence="6">
    <location>
        <begin position="113"/>
        <end position="136"/>
    </location>
</feature>
<comment type="subcellular location">
    <subcellularLocation>
        <location evidence="1">Cell membrane</location>
        <topology evidence="1">Multi-pass membrane protein</topology>
    </subcellularLocation>
</comment>